<dbReference type="NCBIfam" id="TIGR00747">
    <property type="entry name" value="fabH"/>
    <property type="match status" value="1"/>
</dbReference>
<keyword evidence="3" id="KW-0444">Lipid biosynthesis</keyword>
<dbReference type="PANTHER" id="PTHR43091:SF1">
    <property type="entry name" value="BETA-KETOACYL-[ACYL-CARRIER-PROTEIN] SYNTHASE III, CHLOROPLASTIC"/>
    <property type="match status" value="1"/>
</dbReference>
<name>A0A6P1MEW5_9FIRM</name>
<comment type="similarity">
    <text evidence="2">Belongs to the thiolase-like superfamily. FabH family.</text>
</comment>
<feature type="domain" description="Beta-ketoacyl-[acyl-carrier-protein] synthase III N-terminal" evidence="11">
    <location>
        <begin position="103"/>
        <end position="131"/>
    </location>
</feature>
<dbReference type="CDD" id="cd00830">
    <property type="entry name" value="KAS_III"/>
    <property type="match status" value="1"/>
</dbReference>
<dbReference type="KEGG" id="amic:Ami3637_09265"/>
<keyword evidence="5" id="KW-0276">Fatty acid metabolism</keyword>
<keyword evidence="13" id="KW-1185">Reference proteome</keyword>
<evidence type="ECO:0000256" key="6">
    <source>
        <dbReference type="ARBA" id="ARBA00023098"/>
    </source>
</evidence>
<dbReference type="Proteomes" id="UP000463883">
    <property type="component" value="Chromosome"/>
</dbReference>
<feature type="domain" description="Beta-ketoacyl-[acyl-carrier-protein] synthase III N-terminal" evidence="11">
    <location>
        <begin position="134"/>
        <end position="188"/>
    </location>
</feature>
<dbReference type="Pfam" id="PF08541">
    <property type="entry name" value="ACP_syn_III_C"/>
    <property type="match status" value="1"/>
</dbReference>
<evidence type="ECO:0000256" key="8">
    <source>
        <dbReference type="ARBA" id="ARBA00023268"/>
    </source>
</evidence>
<dbReference type="InterPro" id="IPR013747">
    <property type="entry name" value="ACP_syn_III_C"/>
</dbReference>
<evidence type="ECO:0000256" key="9">
    <source>
        <dbReference type="ARBA" id="ARBA00023315"/>
    </source>
</evidence>
<dbReference type="GO" id="GO:0033818">
    <property type="term" value="F:beta-ketoacyl-acyl-carrier-protein synthase III activity"/>
    <property type="evidence" value="ECO:0007669"/>
    <property type="project" value="UniProtKB-EC"/>
</dbReference>
<dbReference type="InterPro" id="IPR013751">
    <property type="entry name" value="ACP_syn_III_N"/>
</dbReference>
<reference evidence="12 13" key="1">
    <citation type="submission" date="2020-01" db="EMBL/GenBank/DDBJ databases">
        <title>Genomic analysis of Aminipila sp. CBA3637.</title>
        <authorList>
            <person name="Kim Y.B."/>
            <person name="Roh S.W."/>
        </authorList>
    </citation>
    <scope>NUCLEOTIDE SEQUENCE [LARGE SCALE GENOMIC DNA]</scope>
    <source>
        <strain evidence="12 13">CBA3637</strain>
    </source>
</reference>
<dbReference type="EMBL" id="CP047591">
    <property type="protein sequence ID" value="QHI72562.1"/>
    <property type="molecule type" value="Genomic_DNA"/>
</dbReference>
<keyword evidence="9 12" id="KW-0012">Acyltransferase</keyword>
<keyword evidence="7" id="KW-0275">Fatty acid biosynthesis</keyword>
<keyword evidence="6" id="KW-0443">Lipid metabolism</keyword>
<evidence type="ECO:0000256" key="4">
    <source>
        <dbReference type="ARBA" id="ARBA00022679"/>
    </source>
</evidence>
<evidence type="ECO:0000256" key="2">
    <source>
        <dbReference type="ARBA" id="ARBA00008642"/>
    </source>
</evidence>
<accession>A0A6P1MEW5</accession>
<evidence type="ECO:0000313" key="12">
    <source>
        <dbReference type="EMBL" id="QHI72562.1"/>
    </source>
</evidence>
<sequence length="334" mass="35974">MGITIKNAGKAVPELIVKNDDLNRFVETDNEWIVARTGIQERRVATTESGVDLAVAAAKLALDGENYDEIGLVIVATVTPDKLVPSMGALVKKELGLANAVAFDISTACSGFIYGVWIAEALMKNGMVSKVNGVTTNTIRKALIIGVERLSRIVDWSDRSTCILFGDGAGAALLEDNPNEKGILASFVKNYDDMTDSLTCGMEYRKTPFTDEERDNPEKQALSMQGSQVFKFAVNAIGEVMEKSLELAGLTADDIAYFVPHQANLRIISSAAKKFKQPIEKFQISLSETGNVSAASVPMALYDIMDTEKLKKGDKIMLMGFGGGLSAGAVIFEV</sequence>
<dbReference type="EC" id="2.3.1.180" evidence="12"/>
<dbReference type="Gene3D" id="3.40.47.10">
    <property type="match status" value="1"/>
</dbReference>
<dbReference type="AlphaFoldDB" id="A0A6P1MEW5"/>
<dbReference type="PANTHER" id="PTHR43091">
    <property type="entry name" value="3-OXOACYL-[ACYL-CARRIER-PROTEIN] SYNTHASE"/>
    <property type="match status" value="1"/>
</dbReference>
<dbReference type="InterPro" id="IPR016039">
    <property type="entry name" value="Thiolase-like"/>
</dbReference>
<evidence type="ECO:0000256" key="7">
    <source>
        <dbReference type="ARBA" id="ARBA00023160"/>
    </source>
</evidence>
<dbReference type="NCBIfam" id="NF006829">
    <property type="entry name" value="PRK09352.1"/>
    <property type="match status" value="1"/>
</dbReference>
<dbReference type="InterPro" id="IPR004655">
    <property type="entry name" value="FabH"/>
</dbReference>
<keyword evidence="4 12" id="KW-0808">Transferase</keyword>
<protein>
    <submittedName>
        <fullName evidence="12">Beta-ketoacyl-ACP synthase III</fullName>
        <ecNumber evidence="12">2.3.1.180</ecNumber>
    </submittedName>
</protein>
<evidence type="ECO:0000313" key="13">
    <source>
        <dbReference type="Proteomes" id="UP000463883"/>
    </source>
</evidence>
<organism evidence="12 13">
    <name type="scientific">Aminipila terrae</name>
    <dbReference type="NCBI Taxonomy" id="2697030"/>
    <lineage>
        <taxon>Bacteria</taxon>
        <taxon>Bacillati</taxon>
        <taxon>Bacillota</taxon>
        <taxon>Clostridia</taxon>
        <taxon>Peptostreptococcales</taxon>
        <taxon>Anaerovoracaceae</taxon>
        <taxon>Aminipila</taxon>
    </lineage>
</organism>
<comment type="pathway">
    <text evidence="1">Lipid metabolism.</text>
</comment>
<keyword evidence="8" id="KW-0511">Multifunctional enzyme</keyword>
<evidence type="ECO:0000256" key="5">
    <source>
        <dbReference type="ARBA" id="ARBA00022832"/>
    </source>
</evidence>
<feature type="domain" description="Beta-ketoacyl-[acyl-carrier-protein] synthase III C-terminal" evidence="10">
    <location>
        <begin position="245"/>
        <end position="333"/>
    </location>
</feature>
<dbReference type="SUPFAM" id="SSF53901">
    <property type="entry name" value="Thiolase-like"/>
    <property type="match status" value="1"/>
</dbReference>
<evidence type="ECO:0000259" key="11">
    <source>
        <dbReference type="Pfam" id="PF08545"/>
    </source>
</evidence>
<gene>
    <name evidence="12" type="primary">fabH</name>
    <name evidence="12" type="ORF">Ami3637_09265</name>
</gene>
<evidence type="ECO:0000256" key="3">
    <source>
        <dbReference type="ARBA" id="ARBA00022516"/>
    </source>
</evidence>
<dbReference type="RefSeq" id="WP_162362330.1">
    <property type="nucleotide sequence ID" value="NZ_CP047591.1"/>
</dbReference>
<dbReference type="GO" id="GO:0006633">
    <property type="term" value="P:fatty acid biosynthetic process"/>
    <property type="evidence" value="ECO:0007669"/>
    <property type="project" value="UniProtKB-KW"/>
</dbReference>
<evidence type="ECO:0000256" key="1">
    <source>
        <dbReference type="ARBA" id="ARBA00005189"/>
    </source>
</evidence>
<dbReference type="GO" id="GO:0004315">
    <property type="term" value="F:3-oxoacyl-[acyl-carrier-protein] synthase activity"/>
    <property type="evidence" value="ECO:0007669"/>
    <property type="project" value="InterPro"/>
</dbReference>
<dbReference type="Pfam" id="PF08545">
    <property type="entry name" value="ACP_syn_III"/>
    <property type="match status" value="2"/>
</dbReference>
<evidence type="ECO:0000259" key="10">
    <source>
        <dbReference type="Pfam" id="PF08541"/>
    </source>
</evidence>
<proteinExistence type="inferred from homology"/>